<keyword evidence="1" id="KW-1133">Transmembrane helix</keyword>
<dbReference type="EMBL" id="GL883026">
    <property type="protein sequence ID" value="EGG15161.1"/>
    <property type="molecule type" value="Genomic_DNA"/>
</dbReference>
<feature type="signal peptide" evidence="2">
    <location>
        <begin position="1"/>
        <end position="25"/>
    </location>
</feature>
<dbReference type="GeneID" id="14867270"/>
<sequence length="141" mass="15334">MYKLILATLCTLLFIQLFSVAPVSADCCAGIEVLGSCDGTLGKDDFWKEWECQSGVSYDDSNAACSVCIAHFTGSAIGVFVGVPIAIVVLIIICCVAICCRRRHHHHHTTVVANTAPYQTLPTHDFGHHHHHHSSHHGGHH</sequence>
<dbReference type="Proteomes" id="UP000007797">
    <property type="component" value="Unassembled WGS sequence"/>
</dbReference>
<reference evidence="4" key="1">
    <citation type="journal article" date="2011" name="Genome Res.">
        <title>Phylogeny-wide analysis of social amoeba genomes highlights ancient origins for complex intercellular communication.</title>
        <authorList>
            <person name="Heidel A.J."/>
            <person name="Lawal H.M."/>
            <person name="Felder M."/>
            <person name="Schilde C."/>
            <person name="Helps N.R."/>
            <person name="Tunggal B."/>
            <person name="Rivero F."/>
            <person name="John U."/>
            <person name="Schleicher M."/>
            <person name="Eichinger L."/>
            <person name="Platzer M."/>
            <person name="Noegel A.A."/>
            <person name="Schaap P."/>
            <person name="Gloeckner G."/>
        </authorList>
    </citation>
    <scope>NUCLEOTIDE SEQUENCE [LARGE SCALE GENOMIC DNA]</scope>
    <source>
        <strain evidence="4">SH3</strain>
    </source>
</reference>
<organism evidence="3 4">
    <name type="scientific">Cavenderia fasciculata</name>
    <name type="common">Slime mold</name>
    <name type="synonym">Dictyostelium fasciculatum</name>
    <dbReference type="NCBI Taxonomy" id="261658"/>
    <lineage>
        <taxon>Eukaryota</taxon>
        <taxon>Amoebozoa</taxon>
        <taxon>Evosea</taxon>
        <taxon>Eumycetozoa</taxon>
        <taxon>Dictyostelia</taxon>
        <taxon>Acytosteliales</taxon>
        <taxon>Cavenderiaceae</taxon>
        <taxon>Cavenderia</taxon>
    </lineage>
</organism>
<evidence type="ECO:0000313" key="4">
    <source>
        <dbReference type="Proteomes" id="UP000007797"/>
    </source>
</evidence>
<accession>F4Q8Z2</accession>
<evidence type="ECO:0008006" key="5">
    <source>
        <dbReference type="Google" id="ProtNLM"/>
    </source>
</evidence>
<dbReference type="OMA" id="FWKEWEC"/>
<dbReference type="KEGG" id="dfa:DFA_09987"/>
<name>F4Q8Z2_CACFS</name>
<dbReference type="RefSeq" id="XP_004351881.1">
    <property type="nucleotide sequence ID" value="XM_004351829.1"/>
</dbReference>
<keyword evidence="2" id="KW-0732">Signal</keyword>
<keyword evidence="1" id="KW-0812">Transmembrane</keyword>
<evidence type="ECO:0000256" key="2">
    <source>
        <dbReference type="SAM" id="SignalP"/>
    </source>
</evidence>
<feature type="chain" id="PRO_5003320699" description="Transmembrane protein" evidence="2">
    <location>
        <begin position="26"/>
        <end position="141"/>
    </location>
</feature>
<keyword evidence="4" id="KW-1185">Reference proteome</keyword>
<proteinExistence type="predicted"/>
<evidence type="ECO:0000313" key="3">
    <source>
        <dbReference type="EMBL" id="EGG15161.1"/>
    </source>
</evidence>
<dbReference type="AlphaFoldDB" id="F4Q8Z2"/>
<evidence type="ECO:0000256" key="1">
    <source>
        <dbReference type="SAM" id="Phobius"/>
    </source>
</evidence>
<protein>
    <recommendedName>
        <fullName evidence="5">Transmembrane protein</fullName>
    </recommendedName>
</protein>
<gene>
    <name evidence="3" type="ORF">DFA_09987</name>
</gene>
<feature type="transmembrane region" description="Helical" evidence="1">
    <location>
        <begin position="76"/>
        <end position="100"/>
    </location>
</feature>
<keyword evidence="1" id="KW-0472">Membrane</keyword>